<dbReference type="Proteomes" id="UP000521872">
    <property type="component" value="Unassembled WGS sequence"/>
</dbReference>
<comment type="caution">
    <text evidence="2">The sequence shown here is derived from an EMBL/GenBank/DDBJ whole genome shotgun (WGS) entry which is preliminary data.</text>
</comment>
<name>A0A8H4QVJ0_9AGAR</name>
<feature type="region of interest" description="Disordered" evidence="1">
    <location>
        <begin position="220"/>
        <end position="240"/>
    </location>
</feature>
<gene>
    <name evidence="2" type="ORF">D9613_011666</name>
</gene>
<keyword evidence="3" id="KW-1185">Reference proteome</keyword>
<dbReference type="AlphaFoldDB" id="A0A8H4QVJ0"/>
<protein>
    <submittedName>
        <fullName evidence="2">Uncharacterized protein</fullName>
    </submittedName>
</protein>
<evidence type="ECO:0000256" key="1">
    <source>
        <dbReference type="SAM" id="MobiDB-lite"/>
    </source>
</evidence>
<evidence type="ECO:0000313" key="3">
    <source>
        <dbReference type="Proteomes" id="UP000521872"/>
    </source>
</evidence>
<sequence>MGRVLHKLPPIHHSILMVFRVPSQSVDDLVPAPSLQNSQPPPWRGSMIVSGMRSSDRGSSQEIWVTAVETDGENRVEMWPRTFHVRVLHEQPVLREFQAWVLSYRPAIPLCTFMPGRTSDQNAHTVNQANFRSLSRVLFAHNAIAIASWPPNTFPGAGMIIYPAQNSTAVLVGALFFEMSFPSFIGGVPSPISPVSPLSMQQVPRHPQYTQQRISNISPYSASPHRHAPSLSPHLSDPNSPVEQAIAAHTRQEAYRYMMPRPGQAPYNTMPQPSVSPEAGWTGKDEDEKGYAAYHQQHPPYS</sequence>
<feature type="compositionally biased region" description="Polar residues" evidence="1">
    <location>
        <begin position="266"/>
        <end position="275"/>
    </location>
</feature>
<accession>A0A8H4QVJ0</accession>
<evidence type="ECO:0000313" key="2">
    <source>
        <dbReference type="EMBL" id="KAF4618274.1"/>
    </source>
</evidence>
<dbReference type="EMBL" id="JAACJL010000018">
    <property type="protein sequence ID" value="KAF4618274.1"/>
    <property type="molecule type" value="Genomic_DNA"/>
</dbReference>
<reference evidence="2 3" key="1">
    <citation type="submission" date="2019-12" db="EMBL/GenBank/DDBJ databases">
        <authorList>
            <person name="Floudas D."/>
            <person name="Bentzer J."/>
            <person name="Ahren D."/>
            <person name="Johansson T."/>
            <person name="Persson P."/>
            <person name="Tunlid A."/>
        </authorList>
    </citation>
    <scope>NUCLEOTIDE SEQUENCE [LARGE SCALE GENOMIC DNA]</scope>
    <source>
        <strain evidence="2 3">CBS 102.39</strain>
    </source>
</reference>
<feature type="region of interest" description="Disordered" evidence="1">
    <location>
        <begin position="261"/>
        <end position="302"/>
    </location>
</feature>
<proteinExistence type="predicted"/>
<organism evidence="2 3">
    <name type="scientific">Agrocybe pediades</name>
    <dbReference type="NCBI Taxonomy" id="84607"/>
    <lineage>
        <taxon>Eukaryota</taxon>
        <taxon>Fungi</taxon>
        <taxon>Dikarya</taxon>
        <taxon>Basidiomycota</taxon>
        <taxon>Agaricomycotina</taxon>
        <taxon>Agaricomycetes</taxon>
        <taxon>Agaricomycetidae</taxon>
        <taxon>Agaricales</taxon>
        <taxon>Agaricineae</taxon>
        <taxon>Strophariaceae</taxon>
        <taxon>Agrocybe</taxon>
    </lineage>
</organism>